<dbReference type="NCBIfam" id="TIGR01266">
    <property type="entry name" value="fum_ac_acetase"/>
    <property type="match status" value="1"/>
</dbReference>
<evidence type="ECO:0000256" key="4">
    <source>
        <dbReference type="ARBA" id="ARBA00010211"/>
    </source>
</evidence>
<keyword evidence="10" id="KW-0828">Tyrosine catabolism</keyword>
<feature type="binding site" evidence="14">
    <location>
        <position position="237"/>
    </location>
    <ligand>
        <name>Ca(2+)</name>
        <dbReference type="ChEBI" id="CHEBI:29108"/>
    </ligand>
</feature>
<comment type="pathway">
    <text evidence="3">Amino-acid degradation; L-phenylalanine degradation; acetoacetate and fumarate from L-phenylalanine: step 6/6.</text>
</comment>
<evidence type="ECO:0000256" key="1">
    <source>
        <dbReference type="ARBA" id="ARBA00001913"/>
    </source>
</evidence>
<feature type="binding site" evidence="14">
    <location>
        <position position="203"/>
    </location>
    <ligand>
        <name>Ca(2+)</name>
        <dbReference type="ChEBI" id="CHEBI:29108"/>
    </ligand>
</feature>
<feature type="binding site" evidence="14">
    <location>
        <position position="261"/>
    </location>
    <ligand>
        <name>Mg(2+)</name>
        <dbReference type="ChEBI" id="CHEBI:18420"/>
    </ligand>
</feature>
<dbReference type="SUPFAM" id="SSF63433">
    <property type="entry name" value="Fumarylacetoacetate hydrolase, FAH, N-terminal domain"/>
    <property type="match status" value="1"/>
</dbReference>
<dbReference type="EC" id="3.7.1.2" evidence="5"/>
<keyword evidence="8 14" id="KW-0106">Calcium</keyword>
<feature type="binding site" evidence="14">
    <location>
        <position position="237"/>
    </location>
    <ligand>
        <name>Mg(2+)</name>
        <dbReference type="ChEBI" id="CHEBI:18420"/>
    </ligand>
</feature>
<evidence type="ECO:0000313" key="17">
    <source>
        <dbReference type="EMBL" id="SOZ70046.1"/>
    </source>
</evidence>
<protein>
    <recommendedName>
        <fullName evidence="5">fumarylacetoacetase</fullName>
        <ecNumber evidence="5">3.7.1.2</ecNumber>
    </recommendedName>
</protein>
<evidence type="ECO:0000256" key="5">
    <source>
        <dbReference type="ARBA" id="ARBA00012094"/>
    </source>
</evidence>
<dbReference type="Gene3D" id="2.30.30.230">
    <property type="entry name" value="Fumarylacetoacetase, N-terminal domain"/>
    <property type="match status" value="1"/>
</dbReference>
<dbReference type="Gene3D" id="3.90.850.10">
    <property type="entry name" value="Fumarylacetoacetase-like, C-terminal domain"/>
    <property type="match status" value="1"/>
</dbReference>
<feature type="domain" description="Fumarylacetoacetase N-terminal" evidence="16">
    <location>
        <begin position="22"/>
        <end position="122"/>
    </location>
</feature>
<dbReference type="Pfam" id="PF01557">
    <property type="entry name" value="FAA_hydrolase"/>
    <property type="match status" value="1"/>
</dbReference>
<feature type="binding site" evidence="13">
    <location>
        <position position="146"/>
    </location>
    <ligand>
        <name>substrate</name>
    </ligand>
</feature>
<evidence type="ECO:0000313" key="18">
    <source>
        <dbReference type="Proteomes" id="UP000256952"/>
    </source>
</evidence>
<dbReference type="Pfam" id="PF09298">
    <property type="entry name" value="FAA_hydrolase_N"/>
    <property type="match status" value="1"/>
</dbReference>
<dbReference type="PANTHER" id="PTHR43069:SF2">
    <property type="entry name" value="FUMARYLACETOACETASE"/>
    <property type="match status" value="1"/>
</dbReference>
<evidence type="ECO:0000256" key="14">
    <source>
        <dbReference type="PIRSR" id="PIRSR605959-3"/>
    </source>
</evidence>
<dbReference type="Proteomes" id="UP000256952">
    <property type="component" value="Chromosome CBM2613_b"/>
</dbReference>
<feature type="active site" description="Proton acceptor" evidence="12">
    <location>
        <position position="137"/>
    </location>
</feature>
<feature type="binding site" evidence="13">
    <location>
        <position position="244"/>
    </location>
    <ligand>
        <name>substrate</name>
    </ligand>
</feature>
<dbReference type="FunFam" id="3.90.850.10:FF:000004">
    <property type="entry name" value="Fumarylacetoacetase"/>
    <property type="match status" value="1"/>
</dbReference>
<comment type="caution">
    <text evidence="17">The sequence shown here is derived from an EMBL/GenBank/DDBJ whole genome shotgun (WGS) entry which is preliminary data.</text>
</comment>
<gene>
    <name evidence="17" type="primary">fahA</name>
    <name evidence="17" type="ORF">CBM2613_B150029</name>
</gene>
<reference evidence="17 18" key="1">
    <citation type="submission" date="2018-01" db="EMBL/GenBank/DDBJ databases">
        <authorList>
            <person name="Clerissi C."/>
        </authorList>
    </citation>
    <scope>NUCLEOTIDE SEQUENCE [LARGE SCALE GENOMIC DNA]</scope>
    <source>
        <strain evidence="17">Cupriavidus taiwanensis STM 8556</strain>
    </source>
</reference>
<keyword evidence="6 14" id="KW-0479">Metal-binding</keyword>
<organism evidence="17 18">
    <name type="scientific">Cupriavidus taiwanensis</name>
    <dbReference type="NCBI Taxonomy" id="164546"/>
    <lineage>
        <taxon>Bacteria</taxon>
        <taxon>Pseudomonadati</taxon>
        <taxon>Pseudomonadota</taxon>
        <taxon>Betaproteobacteria</taxon>
        <taxon>Burkholderiales</taxon>
        <taxon>Burkholderiaceae</taxon>
        <taxon>Cupriavidus</taxon>
    </lineage>
</organism>
<dbReference type="RefSeq" id="WP_116310937.1">
    <property type="nucleotide sequence ID" value="NZ_LT976968.1"/>
</dbReference>
<dbReference type="GO" id="GO:0046872">
    <property type="term" value="F:metal ion binding"/>
    <property type="evidence" value="ECO:0007669"/>
    <property type="project" value="UniProtKB-KW"/>
</dbReference>
<dbReference type="EMBL" id="OFTH01000040">
    <property type="protein sequence ID" value="SOZ70046.1"/>
    <property type="molecule type" value="Genomic_DNA"/>
</dbReference>
<feature type="domain" description="Fumarylacetoacetase-like C-terminal" evidence="15">
    <location>
        <begin position="129"/>
        <end position="396"/>
    </location>
</feature>
<sequence>MTAPQTSWIDSANDGNTHFSLQNLPYGVFSTQGQAPRVGVAIGDQVLDLDALDQAGLLPEAARGTFGAASLNRFIALGQPVWSETRRRLTALLSGADAALRDNAALRDRALVPMSAATLHLPVEIPGYTDFYSSKEHATNVGRMFRDPDNALLPNWLEIPIGYNGRASSVVVSGTPLHRPNGQIKLPNEARPVFSACRKLDFELEMGFIVGKPSALGEPVSTADAPAHMFGMVLLNDWSARDIQQWEYVPLGPFNSKGFGTSISPWVVTMEALEPFRRDNPAQSPEPLPYLQQQDKNAYDIALEVALQPAGATAPSTICRTNFKAMYWTMAQQLAHHTVSGCNVRVGDLMGSGTISGTTPDSYGSLLELTRNGAEPLTLADGSQRSFLQDGDDVIMTGYCQGDGYRVGFGTVSGKILPAR</sequence>
<evidence type="ECO:0000256" key="3">
    <source>
        <dbReference type="ARBA" id="ARBA00004782"/>
    </source>
</evidence>
<keyword evidence="7 17" id="KW-0378">Hydrolase</keyword>
<evidence type="ECO:0000259" key="15">
    <source>
        <dbReference type="Pfam" id="PF01557"/>
    </source>
</evidence>
<comment type="cofactor">
    <cofactor evidence="2 14">
        <name>Mg(2+)</name>
        <dbReference type="ChEBI" id="CHEBI:18420"/>
    </cofactor>
</comment>
<keyword evidence="11" id="KW-0585">Phenylalanine catabolism</keyword>
<evidence type="ECO:0000256" key="12">
    <source>
        <dbReference type="PIRSR" id="PIRSR605959-1"/>
    </source>
</evidence>
<dbReference type="InterPro" id="IPR036462">
    <property type="entry name" value="Fumarylacetoacetase_N_sf"/>
</dbReference>
<dbReference type="SUPFAM" id="SSF56529">
    <property type="entry name" value="FAH"/>
    <property type="match status" value="1"/>
</dbReference>
<dbReference type="GO" id="GO:0004334">
    <property type="term" value="F:fumarylacetoacetase activity"/>
    <property type="evidence" value="ECO:0007669"/>
    <property type="project" value="UniProtKB-EC"/>
</dbReference>
<evidence type="ECO:0000256" key="8">
    <source>
        <dbReference type="ARBA" id="ARBA00022837"/>
    </source>
</evidence>
<feature type="binding site" evidence="13">
    <location>
        <position position="132"/>
    </location>
    <ligand>
        <name>substrate</name>
    </ligand>
</feature>
<feature type="binding site" evidence="14">
    <location>
        <position position="205"/>
    </location>
    <ligand>
        <name>Ca(2+)</name>
        <dbReference type="ChEBI" id="CHEBI:29108"/>
    </ligand>
</feature>
<evidence type="ECO:0000256" key="7">
    <source>
        <dbReference type="ARBA" id="ARBA00022801"/>
    </source>
</evidence>
<evidence type="ECO:0000256" key="2">
    <source>
        <dbReference type="ARBA" id="ARBA00001946"/>
    </source>
</evidence>
<evidence type="ECO:0000256" key="11">
    <source>
        <dbReference type="ARBA" id="ARBA00023232"/>
    </source>
</evidence>
<dbReference type="GO" id="GO:1902000">
    <property type="term" value="P:homogentisate catabolic process"/>
    <property type="evidence" value="ECO:0007669"/>
    <property type="project" value="TreeGrafter"/>
</dbReference>
<name>A0A976B158_9BURK</name>
<accession>A0A976B158</accession>
<evidence type="ECO:0000256" key="6">
    <source>
        <dbReference type="ARBA" id="ARBA00022723"/>
    </source>
</evidence>
<dbReference type="PANTHER" id="PTHR43069">
    <property type="entry name" value="FUMARYLACETOACETASE"/>
    <property type="match status" value="1"/>
</dbReference>
<dbReference type="InterPro" id="IPR005959">
    <property type="entry name" value="Fumarylacetoacetase"/>
</dbReference>
<feature type="binding site" evidence="13">
    <location>
        <position position="354"/>
    </location>
    <ligand>
        <name>substrate</name>
    </ligand>
</feature>
<comment type="cofactor">
    <cofactor evidence="1 14">
        <name>Ca(2+)</name>
        <dbReference type="ChEBI" id="CHEBI:29108"/>
    </cofactor>
</comment>
<dbReference type="InterPro" id="IPR015377">
    <property type="entry name" value="Fumarylacetoacetase_N"/>
</dbReference>
<feature type="binding site" evidence="14">
    <location>
        <position position="130"/>
    </location>
    <ligand>
        <name>Ca(2+)</name>
        <dbReference type="ChEBI" id="CHEBI:29108"/>
    </ligand>
</feature>
<keyword evidence="9 14" id="KW-0460">Magnesium</keyword>
<dbReference type="InterPro" id="IPR011234">
    <property type="entry name" value="Fumarylacetoacetase-like_C"/>
</dbReference>
<evidence type="ECO:0000259" key="16">
    <source>
        <dbReference type="Pfam" id="PF09298"/>
    </source>
</evidence>
<comment type="similarity">
    <text evidence="4">Belongs to the FAH family.</text>
</comment>
<feature type="binding site" evidence="14">
    <location>
        <position position="257"/>
    </location>
    <ligand>
        <name>Mg(2+)</name>
        <dbReference type="ChEBI" id="CHEBI:18420"/>
    </ligand>
</feature>
<evidence type="ECO:0000256" key="10">
    <source>
        <dbReference type="ARBA" id="ARBA00022878"/>
    </source>
</evidence>
<evidence type="ECO:0000256" key="13">
    <source>
        <dbReference type="PIRSR" id="PIRSR605959-2"/>
    </source>
</evidence>
<feature type="binding site" evidence="13">
    <location>
        <position position="248"/>
    </location>
    <ligand>
        <name>substrate</name>
    </ligand>
</feature>
<dbReference type="AlphaFoldDB" id="A0A976B158"/>
<dbReference type="GO" id="GO:0006572">
    <property type="term" value="P:L-tyrosine catabolic process"/>
    <property type="evidence" value="ECO:0007669"/>
    <property type="project" value="UniProtKB-KW"/>
</dbReference>
<dbReference type="InterPro" id="IPR036663">
    <property type="entry name" value="Fumarylacetoacetase_C_sf"/>
</dbReference>
<dbReference type="GO" id="GO:0006559">
    <property type="term" value="P:L-phenylalanine catabolic process"/>
    <property type="evidence" value="ECO:0007669"/>
    <property type="project" value="UniProtKB-KW"/>
</dbReference>
<evidence type="ECO:0000256" key="9">
    <source>
        <dbReference type="ARBA" id="ARBA00022842"/>
    </source>
</evidence>
<proteinExistence type="inferred from homology"/>